<dbReference type="Proteomes" id="UP000479000">
    <property type="component" value="Unassembled WGS sequence"/>
</dbReference>
<protein>
    <submittedName>
        <fullName evidence="1">Uncharacterized protein</fullName>
    </submittedName>
</protein>
<sequence>MGLLFTGCDNTTQLETFSDADHGGDTTTGRSTSGVVSIFFQWRDIVAKPATGFSGNIYYRSRNRGCQRGCERNGLAEEVTQGHGSRQRKNLRCMWTTKQRYAWPKIQSFTAEPNTFSSDISLFVNWLPTNKSKY</sequence>
<reference evidence="1 2" key="1">
    <citation type="submission" date="2020-02" db="EMBL/GenBank/DDBJ databases">
        <authorList>
            <person name="Ferguson B K."/>
        </authorList>
    </citation>
    <scope>NUCLEOTIDE SEQUENCE [LARGE SCALE GENOMIC DNA]</scope>
</reference>
<dbReference type="AlphaFoldDB" id="A0A6H5GP88"/>
<dbReference type="EMBL" id="CADCXU010014675">
    <property type="protein sequence ID" value="CAB0004191.1"/>
    <property type="molecule type" value="Genomic_DNA"/>
</dbReference>
<accession>A0A6H5GP88</accession>
<evidence type="ECO:0000313" key="1">
    <source>
        <dbReference type="EMBL" id="CAB0004191.1"/>
    </source>
</evidence>
<organism evidence="1 2">
    <name type="scientific">Nesidiocoris tenuis</name>
    <dbReference type="NCBI Taxonomy" id="355587"/>
    <lineage>
        <taxon>Eukaryota</taxon>
        <taxon>Metazoa</taxon>
        <taxon>Ecdysozoa</taxon>
        <taxon>Arthropoda</taxon>
        <taxon>Hexapoda</taxon>
        <taxon>Insecta</taxon>
        <taxon>Pterygota</taxon>
        <taxon>Neoptera</taxon>
        <taxon>Paraneoptera</taxon>
        <taxon>Hemiptera</taxon>
        <taxon>Heteroptera</taxon>
        <taxon>Panheteroptera</taxon>
        <taxon>Cimicomorpha</taxon>
        <taxon>Miridae</taxon>
        <taxon>Dicyphina</taxon>
        <taxon>Nesidiocoris</taxon>
    </lineage>
</organism>
<gene>
    <name evidence="1" type="ORF">NTEN_LOCUS9668</name>
</gene>
<keyword evidence="2" id="KW-1185">Reference proteome</keyword>
<name>A0A6H5GP88_9HEMI</name>
<evidence type="ECO:0000313" key="2">
    <source>
        <dbReference type="Proteomes" id="UP000479000"/>
    </source>
</evidence>
<proteinExistence type="predicted"/>